<feature type="region of interest" description="Disordered" evidence="1">
    <location>
        <begin position="56"/>
        <end position="88"/>
    </location>
</feature>
<comment type="caution">
    <text evidence="2">The sequence shown here is derived from an EMBL/GenBank/DDBJ whole genome shotgun (WGS) entry which is preliminary data.</text>
</comment>
<dbReference type="Proteomes" id="UP000036987">
    <property type="component" value="Unassembled WGS sequence"/>
</dbReference>
<evidence type="ECO:0000313" key="2">
    <source>
        <dbReference type="EMBL" id="KMZ59780.1"/>
    </source>
</evidence>
<keyword evidence="3" id="KW-1185">Reference proteome</keyword>
<name>A0A0K9NUZ3_ZOSMR</name>
<dbReference type="AlphaFoldDB" id="A0A0K9NUZ3"/>
<dbReference type="EMBL" id="LFYR01001734">
    <property type="protein sequence ID" value="KMZ59780.1"/>
    <property type="molecule type" value="Genomic_DNA"/>
</dbReference>
<evidence type="ECO:0000313" key="3">
    <source>
        <dbReference type="Proteomes" id="UP000036987"/>
    </source>
</evidence>
<reference evidence="3" key="1">
    <citation type="journal article" date="2016" name="Nature">
        <title>The genome of the seagrass Zostera marina reveals angiosperm adaptation to the sea.</title>
        <authorList>
            <person name="Olsen J.L."/>
            <person name="Rouze P."/>
            <person name="Verhelst B."/>
            <person name="Lin Y.-C."/>
            <person name="Bayer T."/>
            <person name="Collen J."/>
            <person name="Dattolo E."/>
            <person name="De Paoli E."/>
            <person name="Dittami S."/>
            <person name="Maumus F."/>
            <person name="Michel G."/>
            <person name="Kersting A."/>
            <person name="Lauritano C."/>
            <person name="Lohaus R."/>
            <person name="Toepel M."/>
            <person name="Tonon T."/>
            <person name="Vanneste K."/>
            <person name="Amirebrahimi M."/>
            <person name="Brakel J."/>
            <person name="Bostroem C."/>
            <person name="Chovatia M."/>
            <person name="Grimwood J."/>
            <person name="Jenkins J.W."/>
            <person name="Jueterbock A."/>
            <person name="Mraz A."/>
            <person name="Stam W.T."/>
            <person name="Tice H."/>
            <person name="Bornberg-Bauer E."/>
            <person name="Green P.J."/>
            <person name="Pearson G.A."/>
            <person name="Procaccini G."/>
            <person name="Duarte C.M."/>
            <person name="Schmutz J."/>
            <person name="Reusch T.B.H."/>
            <person name="Van de Peer Y."/>
        </authorList>
    </citation>
    <scope>NUCLEOTIDE SEQUENCE [LARGE SCALE GENOMIC DNA]</scope>
    <source>
        <strain evidence="3">cv. Finnish</strain>
    </source>
</reference>
<protein>
    <submittedName>
        <fullName evidence="2">Uncharacterized protein</fullName>
    </submittedName>
</protein>
<organism evidence="2 3">
    <name type="scientific">Zostera marina</name>
    <name type="common">Eelgrass</name>
    <dbReference type="NCBI Taxonomy" id="29655"/>
    <lineage>
        <taxon>Eukaryota</taxon>
        <taxon>Viridiplantae</taxon>
        <taxon>Streptophyta</taxon>
        <taxon>Embryophyta</taxon>
        <taxon>Tracheophyta</taxon>
        <taxon>Spermatophyta</taxon>
        <taxon>Magnoliopsida</taxon>
        <taxon>Liliopsida</taxon>
        <taxon>Zosteraceae</taxon>
        <taxon>Zostera</taxon>
    </lineage>
</organism>
<sequence>MTSFRRYRTQCRDLSRNSFEGTIPANIDNLVNLTELFLLLSHVELIAASRVKVGHQRRHSCSSSRNSSQLTMIPERKSRSSGTAIPRLARIASPTHSSSYVLSRNGIT</sequence>
<evidence type="ECO:0000256" key="1">
    <source>
        <dbReference type="SAM" id="MobiDB-lite"/>
    </source>
</evidence>
<proteinExistence type="predicted"/>
<gene>
    <name evidence="2" type="ORF">ZOSMA_658G00020</name>
</gene>
<accession>A0A0K9NUZ3</accession>